<dbReference type="WBParaSite" id="Gr19_v10_g956.t1">
    <property type="protein sequence ID" value="Gr19_v10_g956.t1"/>
    <property type="gene ID" value="Gr19_v10_g956"/>
</dbReference>
<accession>A0A914IDC1</accession>
<dbReference type="AlphaFoldDB" id="A0A914IDC1"/>
<protein>
    <submittedName>
        <fullName evidence="2">Uncharacterized protein</fullName>
    </submittedName>
</protein>
<sequence>MDGCCTFCEGRRVVCQLSTTACEIFCDLSPSVSGAELLAVVLQRLLHNNGAFKIIFFYQLGPPTTIFWRRQRQLRIAETGYLKAAQQLGQLCQIIEKGVDRVPAISMRDDGAGGGDLNAPVRSGLSNIGNGCLCNGTAILIQQVVVSLQLPN</sequence>
<dbReference type="Proteomes" id="UP000887572">
    <property type="component" value="Unplaced"/>
</dbReference>
<evidence type="ECO:0000313" key="1">
    <source>
        <dbReference type="Proteomes" id="UP000887572"/>
    </source>
</evidence>
<keyword evidence="1" id="KW-1185">Reference proteome</keyword>
<organism evidence="1 2">
    <name type="scientific">Globodera rostochiensis</name>
    <name type="common">Golden nematode worm</name>
    <name type="synonym">Heterodera rostochiensis</name>
    <dbReference type="NCBI Taxonomy" id="31243"/>
    <lineage>
        <taxon>Eukaryota</taxon>
        <taxon>Metazoa</taxon>
        <taxon>Ecdysozoa</taxon>
        <taxon>Nematoda</taxon>
        <taxon>Chromadorea</taxon>
        <taxon>Rhabditida</taxon>
        <taxon>Tylenchina</taxon>
        <taxon>Tylenchomorpha</taxon>
        <taxon>Tylenchoidea</taxon>
        <taxon>Heteroderidae</taxon>
        <taxon>Heteroderinae</taxon>
        <taxon>Globodera</taxon>
    </lineage>
</organism>
<name>A0A914IDC1_GLORO</name>
<evidence type="ECO:0000313" key="2">
    <source>
        <dbReference type="WBParaSite" id="Gr19_v10_g956.t1"/>
    </source>
</evidence>
<reference evidence="2" key="1">
    <citation type="submission" date="2022-11" db="UniProtKB">
        <authorList>
            <consortium name="WormBaseParasite"/>
        </authorList>
    </citation>
    <scope>IDENTIFICATION</scope>
</reference>
<proteinExistence type="predicted"/>